<comment type="catalytic activity">
    <reaction evidence="1 5">
        <text>L-alanine = D-alanine</text>
        <dbReference type="Rhea" id="RHEA:20249"/>
        <dbReference type="ChEBI" id="CHEBI:57416"/>
        <dbReference type="ChEBI" id="CHEBI:57972"/>
        <dbReference type="EC" id="5.1.1.1"/>
    </reaction>
</comment>
<dbReference type="SMART" id="SM01005">
    <property type="entry name" value="Ala_racemase_C"/>
    <property type="match status" value="1"/>
</dbReference>
<keyword evidence="4 5" id="KW-0413">Isomerase</keyword>
<keyword evidence="3 5" id="KW-0663">Pyridoxal phosphate</keyword>
<sequence>MRTVSVDQSLIKETKTSDVQNSVKNWVTIDLDALRHNIRCLRSSLSLGTEMLLIVKANAYGHGDKEIVGTAFQEGIRYFGVATIREAFELRMQYPQVRLVILDVNFPEDADVIVENDLTPIIYTEEMAFALNNSARQMNKILSVHVKIDTGMGRIGCWHGDAPDFIKKLLQYDHLRIEGLCTHFAAAESNYEFSSTQWNAFKQVVDNFKEHGITFPFYHLANSAGTFFLGLPYFNMVRIGIMAYGIMPRAEMKKIFDLKPVMSWWSKIIFVKPVVAGRPIGYGGTYITPHDTFIATIPIGYADGYMRALSNKGTVLINGKRYPVVGRISMDHIMVDLGTDSDISVGNDVLLFGTDGNYELSCGEVAACANTIPYELSCNAGRRGLRYYFY</sequence>
<evidence type="ECO:0000256" key="3">
    <source>
        <dbReference type="ARBA" id="ARBA00022898"/>
    </source>
</evidence>
<comment type="caution">
    <text evidence="9">The sequence shown here is derived from an EMBL/GenBank/DDBJ whole genome shotgun (WGS) entry which is preliminary data.</text>
</comment>
<dbReference type="InterPro" id="IPR009006">
    <property type="entry name" value="Ala_racemase/Decarboxylase_C"/>
</dbReference>
<evidence type="ECO:0000256" key="1">
    <source>
        <dbReference type="ARBA" id="ARBA00000316"/>
    </source>
</evidence>
<dbReference type="Gene3D" id="2.40.37.10">
    <property type="entry name" value="Lyase, Ornithine Decarboxylase, Chain A, domain 1"/>
    <property type="match status" value="1"/>
</dbReference>
<feature type="binding site" evidence="5 7">
    <location>
        <position position="154"/>
    </location>
    <ligand>
        <name>substrate</name>
    </ligand>
</feature>
<evidence type="ECO:0000313" key="9">
    <source>
        <dbReference type="EMBL" id="RJP59913.1"/>
    </source>
</evidence>
<evidence type="ECO:0000256" key="4">
    <source>
        <dbReference type="ARBA" id="ARBA00023235"/>
    </source>
</evidence>
<dbReference type="PANTHER" id="PTHR30511:SF0">
    <property type="entry name" value="ALANINE RACEMASE, CATABOLIC-RELATED"/>
    <property type="match status" value="1"/>
</dbReference>
<dbReference type="Proteomes" id="UP000266426">
    <property type="component" value="Unassembled WGS sequence"/>
</dbReference>
<proteinExistence type="inferred from homology"/>
<accession>A0A3A4R5J5</accession>
<dbReference type="Pfam" id="PF00842">
    <property type="entry name" value="Ala_racemase_C"/>
    <property type="match status" value="1"/>
</dbReference>
<dbReference type="EMBL" id="QZJZ01000039">
    <property type="protein sequence ID" value="RJP59913.1"/>
    <property type="molecule type" value="Genomic_DNA"/>
</dbReference>
<organism evidence="9 10">
    <name type="scientific">Candidatus Auribacter fodinae</name>
    <dbReference type="NCBI Taxonomy" id="2093366"/>
    <lineage>
        <taxon>Bacteria</taxon>
        <taxon>Pseudomonadati</taxon>
        <taxon>Candidatus Auribacterota</taxon>
        <taxon>Candidatus Auribacteria</taxon>
        <taxon>Candidatus Auribacterales</taxon>
        <taxon>Candidatus Auribacteraceae</taxon>
        <taxon>Candidatus Auribacter</taxon>
    </lineage>
</organism>
<evidence type="ECO:0000313" key="10">
    <source>
        <dbReference type="Proteomes" id="UP000266426"/>
    </source>
</evidence>
<feature type="modified residue" description="N6-(pyridoxal phosphate)lysine" evidence="5 6">
    <location>
        <position position="56"/>
    </location>
</feature>
<dbReference type="NCBIfam" id="TIGR00492">
    <property type="entry name" value="alr"/>
    <property type="match status" value="1"/>
</dbReference>
<dbReference type="GO" id="GO:0008784">
    <property type="term" value="F:alanine racemase activity"/>
    <property type="evidence" value="ECO:0007669"/>
    <property type="project" value="UniProtKB-UniRule"/>
</dbReference>
<dbReference type="InterPro" id="IPR001608">
    <property type="entry name" value="Ala_racemase_N"/>
</dbReference>
<feature type="active site" description="Proton acceptor; specific for L-alanine" evidence="5">
    <location>
        <position position="282"/>
    </location>
</feature>
<feature type="active site" description="Proton acceptor; specific for D-alanine" evidence="5">
    <location>
        <position position="56"/>
    </location>
</feature>
<comment type="similarity">
    <text evidence="5">Belongs to the alanine racemase family.</text>
</comment>
<dbReference type="FunFam" id="3.20.20.10:FF:000002">
    <property type="entry name" value="Alanine racemase"/>
    <property type="match status" value="1"/>
</dbReference>
<evidence type="ECO:0000256" key="7">
    <source>
        <dbReference type="PIRSR" id="PIRSR600821-52"/>
    </source>
</evidence>
<dbReference type="InterPro" id="IPR029066">
    <property type="entry name" value="PLP-binding_barrel"/>
</dbReference>
<dbReference type="InterPro" id="IPR020622">
    <property type="entry name" value="Ala_racemase_pyridoxalP-BS"/>
</dbReference>
<dbReference type="CDD" id="cd00430">
    <property type="entry name" value="PLPDE_III_AR"/>
    <property type="match status" value="1"/>
</dbReference>
<feature type="domain" description="Alanine racemase C-terminal" evidence="8">
    <location>
        <begin position="261"/>
        <end position="389"/>
    </location>
</feature>
<dbReference type="InterPro" id="IPR011079">
    <property type="entry name" value="Ala_racemase_C"/>
</dbReference>
<reference evidence="9 10" key="1">
    <citation type="journal article" date="2017" name="ISME J.">
        <title>Energy and carbon metabolisms in a deep terrestrial subsurface fluid microbial community.</title>
        <authorList>
            <person name="Momper L."/>
            <person name="Jungbluth S.P."/>
            <person name="Lee M.D."/>
            <person name="Amend J.P."/>
        </authorList>
    </citation>
    <scope>NUCLEOTIDE SEQUENCE [LARGE SCALE GENOMIC DNA]</scope>
    <source>
        <strain evidence="9">SURF_26</strain>
    </source>
</reference>
<dbReference type="GO" id="GO:0030632">
    <property type="term" value="P:D-alanine biosynthetic process"/>
    <property type="evidence" value="ECO:0007669"/>
    <property type="project" value="UniProtKB-UniRule"/>
</dbReference>
<name>A0A3A4R5J5_9BACT</name>
<dbReference type="InterPro" id="IPR000821">
    <property type="entry name" value="Ala_racemase"/>
</dbReference>
<dbReference type="PANTHER" id="PTHR30511">
    <property type="entry name" value="ALANINE RACEMASE"/>
    <property type="match status" value="1"/>
</dbReference>
<dbReference type="GO" id="GO:0005829">
    <property type="term" value="C:cytosol"/>
    <property type="evidence" value="ECO:0007669"/>
    <property type="project" value="TreeGrafter"/>
</dbReference>
<dbReference type="HAMAP" id="MF_01201">
    <property type="entry name" value="Ala_racemase"/>
    <property type="match status" value="1"/>
</dbReference>
<dbReference type="GO" id="GO:0030170">
    <property type="term" value="F:pyridoxal phosphate binding"/>
    <property type="evidence" value="ECO:0007669"/>
    <property type="project" value="UniProtKB-UniRule"/>
</dbReference>
<dbReference type="SUPFAM" id="SSF50621">
    <property type="entry name" value="Alanine racemase C-terminal domain-like"/>
    <property type="match status" value="1"/>
</dbReference>
<evidence type="ECO:0000256" key="5">
    <source>
        <dbReference type="HAMAP-Rule" id="MF_01201"/>
    </source>
</evidence>
<evidence type="ECO:0000256" key="2">
    <source>
        <dbReference type="ARBA" id="ARBA00001933"/>
    </source>
</evidence>
<dbReference type="PROSITE" id="PS00395">
    <property type="entry name" value="ALANINE_RACEMASE"/>
    <property type="match status" value="1"/>
</dbReference>
<comment type="function">
    <text evidence="5">Catalyzes the interconversion of L-alanine and D-alanine. May also act on other amino acids.</text>
</comment>
<feature type="binding site" evidence="5 7">
    <location>
        <position position="330"/>
    </location>
    <ligand>
        <name>substrate</name>
    </ligand>
</feature>
<dbReference type="Gene3D" id="3.20.20.10">
    <property type="entry name" value="Alanine racemase"/>
    <property type="match status" value="1"/>
</dbReference>
<comment type="pathway">
    <text evidence="5">Amino-acid biosynthesis; D-alanine biosynthesis; D-alanine from L-alanine: step 1/1.</text>
</comment>
<dbReference type="PRINTS" id="PR00992">
    <property type="entry name" value="ALARACEMASE"/>
</dbReference>
<evidence type="ECO:0000259" key="8">
    <source>
        <dbReference type="SMART" id="SM01005"/>
    </source>
</evidence>
<gene>
    <name evidence="9" type="primary">alr</name>
    <name evidence="9" type="ORF">C4541_05110</name>
</gene>
<dbReference type="SUPFAM" id="SSF51419">
    <property type="entry name" value="PLP-binding barrel"/>
    <property type="match status" value="1"/>
</dbReference>
<evidence type="ECO:0000256" key="6">
    <source>
        <dbReference type="PIRSR" id="PIRSR600821-50"/>
    </source>
</evidence>
<dbReference type="UniPathway" id="UPA00042">
    <property type="reaction ID" value="UER00497"/>
</dbReference>
<dbReference type="AlphaFoldDB" id="A0A3A4R5J5"/>
<protein>
    <recommendedName>
        <fullName evidence="5">Alanine racemase</fullName>
        <ecNumber evidence="5">5.1.1.1</ecNumber>
    </recommendedName>
</protein>
<comment type="cofactor">
    <cofactor evidence="2 5 6">
        <name>pyridoxal 5'-phosphate</name>
        <dbReference type="ChEBI" id="CHEBI:597326"/>
    </cofactor>
</comment>
<dbReference type="EC" id="5.1.1.1" evidence="5"/>
<dbReference type="Pfam" id="PF01168">
    <property type="entry name" value="Ala_racemase_N"/>
    <property type="match status" value="1"/>
</dbReference>